<dbReference type="EMBL" id="JAUJYN010000007">
    <property type="protein sequence ID" value="KAK1266187.1"/>
    <property type="molecule type" value="Genomic_DNA"/>
</dbReference>
<feature type="transmembrane region" description="Helical" evidence="1">
    <location>
        <begin position="163"/>
        <end position="182"/>
    </location>
</feature>
<feature type="domain" description="DUF6821" evidence="2">
    <location>
        <begin position="82"/>
        <end position="241"/>
    </location>
</feature>
<evidence type="ECO:0000259" key="2">
    <source>
        <dbReference type="Pfam" id="PF20705"/>
    </source>
</evidence>
<gene>
    <name evidence="3" type="ORF">QJS04_geneDACA014639</name>
</gene>
<keyword evidence="1" id="KW-0812">Transmembrane</keyword>
<organism evidence="3 4">
    <name type="scientific">Acorus gramineus</name>
    <name type="common">Dwarf sweet flag</name>
    <dbReference type="NCBI Taxonomy" id="55184"/>
    <lineage>
        <taxon>Eukaryota</taxon>
        <taxon>Viridiplantae</taxon>
        <taxon>Streptophyta</taxon>
        <taxon>Embryophyta</taxon>
        <taxon>Tracheophyta</taxon>
        <taxon>Spermatophyta</taxon>
        <taxon>Magnoliopsida</taxon>
        <taxon>Liliopsida</taxon>
        <taxon>Acoraceae</taxon>
        <taxon>Acorus</taxon>
    </lineage>
</organism>
<reference evidence="3" key="2">
    <citation type="submission" date="2023-06" db="EMBL/GenBank/DDBJ databases">
        <authorList>
            <person name="Ma L."/>
            <person name="Liu K.-W."/>
            <person name="Li Z."/>
            <person name="Hsiao Y.-Y."/>
            <person name="Qi Y."/>
            <person name="Fu T."/>
            <person name="Tang G."/>
            <person name="Zhang D."/>
            <person name="Sun W.-H."/>
            <person name="Liu D.-K."/>
            <person name="Li Y."/>
            <person name="Chen G.-Z."/>
            <person name="Liu X.-D."/>
            <person name="Liao X.-Y."/>
            <person name="Jiang Y.-T."/>
            <person name="Yu X."/>
            <person name="Hao Y."/>
            <person name="Huang J."/>
            <person name="Zhao X.-W."/>
            <person name="Ke S."/>
            <person name="Chen Y.-Y."/>
            <person name="Wu W.-L."/>
            <person name="Hsu J.-L."/>
            <person name="Lin Y.-F."/>
            <person name="Huang M.-D."/>
            <person name="Li C.-Y."/>
            <person name="Huang L."/>
            <person name="Wang Z.-W."/>
            <person name="Zhao X."/>
            <person name="Zhong W.-Y."/>
            <person name="Peng D.-H."/>
            <person name="Ahmad S."/>
            <person name="Lan S."/>
            <person name="Zhang J.-S."/>
            <person name="Tsai W.-C."/>
            <person name="Van De Peer Y."/>
            <person name="Liu Z.-J."/>
        </authorList>
    </citation>
    <scope>NUCLEOTIDE SEQUENCE</scope>
    <source>
        <strain evidence="3">SCP</strain>
        <tissue evidence="3">Leaves</tissue>
    </source>
</reference>
<protein>
    <recommendedName>
        <fullName evidence="2">DUF6821 domain-containing protein</fullName>
    </recommendedName>
</protein>
<evidence type="ECO:0000256" key="1">
    <source>
        <dbReference type="SAM" id="Phobius"/>
    </source>
</evidence>
<accession>A0AAV9APX0</accession>
<name>A0AAV9APX0_ACOGR</name>
<dbReference type="Pfam" id="PF20705">
    <property type="entry name" value="DUF6821"/>
    <property type="match status" value="1"/>
</dbReference>
<dbReference type="InterPro" id="IPR045883">
    <property type="entry name" value="At4g13530-like"/>
</dbReference>
<keyword evidence="4" id="KW-1185">Reference proteome</keyword>
<comment type="caution">
    <text evidence="3">The sequence shown here is derived from an EMBL/GenBank/DDBJ whole genome shotgun (WGS) entry which is preliminary data.</text>
</comment>
<dbReference type="Proteomes" id="UP001179952">
    <property type="component" value="Unassembled WGS sequence"/>
</dbReference>
<evidence type="ECO:0000313" key="3">
    <source>
        <dbReference type="EMBL" id="KAK1266187.1"/>
    </source>
</evidence>
<dbReference type="PANTHER" id="PTHR33646:SF2">
    <property type="entry name" value="F20H23.8 PROTEIN"/>
    <property type="match status" value="1"/>
</dbReference>
<keyword evidence="1" id="KW-0472">Membrane</keyword>
<dbReference type="AlphaFoldDB" id="A0AAV9APX0"/>
<reference evidence="3" key="1">
    <citation type="journal article" date="2023" name="Nat. Commun.">
        <title>Diploid and tetraploid genomes of Acorus and the evolution of monocots.</title>
        <authorList>
            <person name="Ma L."/>
            <person name="Liu K.W."/>
            <person name="Li Z."/>
            <person name="Hsiao Y.Y."/>
            <person name="Qi Y."/>
            <person name="Fu T."/>
            <person name="Tang G.D."/>
            <person name="Zhang D."/>
            <person name="Sun W.H."/>
            <person name="Liu D.K."/>
            <person name="Li Y."/>
            <person name="Chen G.Z."/>
            <person name="Liu X.D."/>
            <person name="Liao X.Y."/>
            <person name="Jiang Y.T."/>
            <person name="Yu X."/>
            <person name="Hao Y."/>
            <person name="Huang J."/>
            <person name="Zhao X.W."/>
            <person name="Ke S."/>
            <person name="Chen Y.Y."/>
            <person name="Wu W.L."/>
            <person name="Hsu J.L."/>
            <person name="Lin Y.F."/>
            <person name="Huang M.D."/>
            <person name="Li C.Y."/>
            <person name="Huang L."/>
            <person name="Wang Z.W."/>
            <person name="Zhao X."/>
            <person name="Zhong W.Y."/>
            <person name="Peng D.H."/>
            <person name="Ahmad S."/>
            <person name="Lan S."/>
            <person name="Zhang J.S."/>
            <person name="Tsai W.C."/>
            <person name="Van de Peer Y."/>
            <person name="Liu Z.J."/>
        </authorList>
    </citation>
    <scope>NUCLEOTIDE SEQUENCE</scope>
    <source>
        <strain evidence="3">SCP</strain>
    </source>
</reference>
<proteinExistence type="predicted"/>
<keyword evidence="1" id="KW-1133">Transmembrane helix</keyword>
<dbReference type="InterPro" id="IPR049224">
    <property type="entry name" value="DUF6821"/>
</dbReference>
<dbReference type="PANTHER" id="PTHR33646">
    <property type="entry name" value="GB|AAF00631.1"/>
    <property type="match status" value="1"/>
</dbReference>
<sequence length="241" mass="27441">MERGPVEMDWVILPDPLDFSDEDHKVNLNLKYIDFDYLNSLSSKNSTENEFKDYPDEESVKEISEVTILHPMVIEELKAPPKVLFMKPKEPEFDHMRLDSPKSVAVIKPRLELGSIQFDENNEDCEGEDAMIEGAMVVLEEEKGRDCLEGFGFSIWRWRINGIGGLSSIGVVAATLCIFVFGGKQRHNQQKQQKIQFEIYPDNKRIKHGVVHHTTRLNQALSSGWGVPLTGAHITFGGYYD</sequence>
<evidence type="ECO:0000313" key="4">
    <source>
        <dbReference type="Proteomes" id="UP001179952"/>
    </source>
</evidence>